<protein>
    <recommendedName>
        <fullName evidence="5">Pesticin C-terminal domain-containing protein</fullName>
    </recommendedName>
</protein>
<dbReference type="Proteomes" id="UP000651977">
    <property type="component" value="Unassembled WGS sequence"/>
</dbReference>
<dbReference type="Gene3D" id="1.10.530.40">
    <property type="match status" value="1"/>
</dbReference>
<evidence type="ECO:0000256" key="1">
    <source>
        <dbReference type="ARBA" id="ARBA00022529"/>
    </source>
</evidence>
<name>A0ABQ1I1G8_9ALTE</name>
<sequence length="208" mass="23708">MSVLLPNLGRLTFEAEGNEKGPYHSRILHVPSPFSGLTLGRGYDMKNKTAFKINQDLIKAGLKPTDAKTLSRAAGLFGTSAKNFISNEKLGNFEITHQQQVKLFEITYKEEESETKRLCMKSDVTARYGKCNWQKIHPAIKQLLVDLKFRGDYTGGTRKFIQQHVVANDPTGFLNALSNKSNWTKQRVPRDRFQQRIEFFKNSIKNTP</sequence>
<evidence type="ECO:0000313" key="4">
    <source>
        <dbReference type="Proteomes" id="UP000651977"/>
    </source>
</evidence>
<comment type="caution">
    <text evidence="3">The sequence shown here is derived from an EMBL/GenBank/DDBJ whole genome shotgun (WGS) entry which is preliminary data.</text>
</comment>
<evidence type="ECO:0000313" key="3">
    <source>
        <dbReference type="EMBL" id="GGB00985.1"/>
    </source>
</evidence>
<keyword evidence="1" id="KW-0929">Antimicrobial</keyword>
<keyword evidence="2" id="KW-0081">Bacteriolytic enzyme</keyword>
<dbReference type="RefSeq" id="WP_055734823.1">
    <property type="nucleotide sequence ID" value="NZ_BMDY01000006.1"/>
</dbReference>
<gene>
    <name evidence="3" type="ORF">GCM10007414_12660</name>
</gene>
<proteinExistence type="predicted"/>
<keyword evidence="4" id="KW-1185">Reference proteome</keyword>
<evidence type="ECO:0008006" key="5">
    <source>
        <dbReference type="Google" id="ProtNLM"/>
    </source>
</evidence>
<accession>A0ABQ1I1G8</accession>
<evidence type="ECO:0000256" key="2">
    <source>
        <dbReference type="ARBA" id="ARBA00022638"/>
    </source>
</evidence>
<reference evidence="4" key="1">
    <citation type="journal article" date="2019" name="Int. J. Syst. Evol. Microbiol.">
        <title>The Global Catalogue of Microorganisms (GCM) 10K type strain sequencing project: providing services to taxonomists for standard genome sequencing and annotation.</title>
        <authorList>
            <consortium name="The Broad Institute Genomics Platform"/>
            <consortium name="The Broad Institute Genome Sequencing Center for Infectious Disease"/>
            <person name="Wu L."/>
            <person name="Ma J."/>
        </authorList>
    </citation>
    <scope>NUCLEOTIDE SEQUENCE [LARGE SCALE GENOMIC DNA]</scope>
    <source>
        <strain evidence="4">CGMCC 1.10131</strain>
    </source>
</reference>
<organism evidence="3 4">
    <name type="scientific">Agarivorans gilvus</name>
    <dbReference type="NCBI Taxonomy" id="680279"/>
    <lineage>
        <taxon>Bacteria</taxon>
        <taxon>Pseudomonadati</taxon>
        <taxon>Pseudomonadota</taxon>
        <taxon>Gammaproteobacteria</taxon>
        <taxon>Alteromonadales</taxon>
        <taxon>Alteromonadaceae</taxon>
        <taxon>Agarivorans</taxon>
    </lineage>
</organism>
<dbReference type="EMBL" id="BMDY01000006">
    <property type="protein sequence ID" value="GGB00985.1"/>
    <property type="molecule type" value="Genomic_DNA"/>
</dbReference>
<dbReference type="InterPro" id="IPR023347">
    <property type="entry name" value="Lysozyme_dom_sf"/>
</dbReference>
<dbReference type="CDD" id="cd16903">
    <property type="entry name" value="pesticin_lyz-like"/>
    <property type="match status" value="1"/>
</dbReference>